<reference evidence="2 3" key="1">
    <citation type="submission" date="2012-10" db="EMBL/GenBank/DDBJ databases">
        <title>The draft sequence of the Mycobacterium pheli genome.</title>
        <authorList>
            <person name="Pettersson B.M.F."/>
            <person name="Das S."/>
            <person name="Dasgupta S."/>
            <person name="Bhattacharya A."/>
            <person name="Kirsebom L.A."/>
        </authorList>
    </citation>
    <scope>NUCLEOTIDE SEQUENCE [LARGE SCALE GENOMIC DNA]</scope>
    <source>
        <strain evidence="2 3">CCUG 21000</strain>
    </source>
</reference>
<protein>
    <recommendedName>
        <fullName evidence="1">MrfA-like Zn-binding domain-containing protein</fullName>
    </recommendedName>
</protein>
<comment type="caution">
    <text evidence="2">The sequence shown here is derived from an EMBL/GenBank/DDBJ whole genome shotgun (WGS) entry which is preliminary data.</text>
</comment>
<dbReference type="AlphaFoldDB" id="A0A5N5VAN8"/>
<sequence>MARALGEVRRSQLVTTYGVGAIIAIEDESFMIQGLDQWDGANQELWIHEPRLERLCGVRHFVLPAASGDEKNDDIPATRFPRWYSCSACGELDHHRHLAASPDSNECADCGAALVPSRFVMVCEGGHIDDFPYKEWVHGRAGAKNGTHRLRVRTLGLTASLRDIVVSCSCGESRSMEGAFRRSALKDVTWCTANQPWLGRHDPDGCTRAPRVLQRGASNVWFSIVESAISIPPWSEDAFKALNRYWEAIKHVPEDALPSVLSGMQLDQLSGYSLEELVEAVQERRNAEQTDTDLDPSIIKKQEYLALTRGRAPRSAKQDFVCVPAAGISAPVEEIFSSVMVVKRLREVRVLTSFTRVREPEPSDLKERLSPLARESLPWLPAIEVMGEGIFLEIAPTRLAAWETQENVQLRADVLKSNARNREQGKSSVLSDRISPRLLLTHTLAHLLINQWSLDCGYPAASLRERLYVTDEYAGLLIYTATSDSAGSLGGLISQANPDRLEPSLRNALATATWCSSDPLCIESDPGGTDALNLAACHCCTLLPETSCEEMNLLLDRATVVGIPDRFEGFLQNWAG</sequence>
<name>A0A5N5VAN8_MYCPH</name>
<keyword evidence="3" id="KW-1185">Reference proteome</keyword>
<dbReference type="InterPro" id="IPR047721">
    <property type="entry name" value="DrmB"/>
</dbReference>
<evidence type="ECO:0000313" key="2">
    <source>
        <dbReference type="EMBL" id="KAB7757710.1"/>
    </source>
</evidence>
<accession>A0A5N5VAN8</accession>
<proteinExistence type="predicted"/>
<dbReference type="NCBIfam" id="NF038324">
    <property type="entry name" value="DrmB_fam"/>
    <property type="match status" value="1"/>
</dbReference>
<gene>
    <name evidence="2" type="ORF">MPHL21000_06320</name>
</gene>
<evidence type="ECO:0000259" key="1">
    <source>
        <dbReference type="Pfam" id="PF09369"/>
    </source>
</evidence>
<dbReference type="EMBL" id="ANBP01000006">
    <property type="protein sequence ID" value="KAB7757710.1"/>
    <property type="molecule type" value="Genomic_DNA"/>
</dbReference>
<dbReference type="Pfam" id="PF09369">
    <property type="entry name" value="MZB"/>
    <property type="match status" value="1"/>
</dbReference>
<organism evidence="2 3">
    <name type="scientific">Mycolicibacterium phlei DSM 43239 = CCUG 21000</name>
    <dbReference type="NCBI Taxonomy" id="1226750"/>
    <lineage>
        <taxon>Bacteria</taxon>
        <taxon>Bacillati</taxon>
        <taxon>Actinomycetota</taxon>
        <taxon>Actinomycetes</taxon>
        <taxon>Mycobacteriales</taxon>
        <taxon>Mycobacteriaceae</taxon>
        <taxon>Mycolicibacterium</taxon>
    </lineage>
</organism>
<evidence type="ECO:0000313" key="3">
    <source>
        <dbReference type="Proteomes" id="UP000325690"/>
    </source>
</evidence>
<dbReference type="RefSeq" id="WP_110766375.1">
    <property type="nucleotide sequence ID" value="NZ_ANBO01000042.1"/>
</dbReference>
<feature type="domain" description="MrfA-like Zn-binding" evidence="1">
    <location>
        <begin position="444"/>
        <end position="541"/>
    </location>
</feature>
<dbReference type="Proteomes" id="UP000325690">
    <property type="component" value="Unassembled WGS sequence"/>
</dbReference>
<dbReference type="InterPro" id="IPR018973">
    <property type="entry name" value="MZB"/>
</dbReference>
<dbReference type="GeneID" id="74301479"/>